<dbReference type="Proteomes" id="UP000193218">
    <property type="component" value="Unassembled WGS sequence"/>
</dbReference>
<feature type="transmembrane region" description="Helical" evidence="1">
    <location>
        <begin position="98"/>
        <end position="119"/>
    </location>
</feature>
<dbReference type="RefSeq" id="XP_021867863.1">
    <property type="nucleotide sequence ID" value="XM_022017206.1"/>
</dbReference>
<proteinExistence type="predicted"/>
<protein>
    <recommendedName>
        <fullName evidence="2">DUF7704 domain-containing protein</fullName>
    </recommendedName>
</protein>
<dbReference type="GeneID" id="33559015"/>
<dbReference type="Pfam" id="PF24803">
    <property type="entry name" value="DUF7704"/>
    <property type="match status" value="1"/>
</dbReference>
<feature type="transmembrane region" description="Helical" evidence="1">
    <location>
        <begin position="64"/>
        <end position="86"/>
    </location>
</feature>
<dbReference type="STRING" id="4999.A0A1Y1U7M7"/>
<evidence type="ECO:0000259" key="2">
    <source>
        <dbReference type="Pfam" id="PF24803"/>
    </source>
</evidence>
<evidence type="ECO:0000256" key="1">
    <source>
        <dbReference type="SAM" id="Phobius"/>
    </source>
</evidence>
<keyword evidence="1" id="KW-0812">Transmembrane</keyword>
<dbReference type="PANTHER" id="PTHR37019:SF2">
    <property type="entry name" value="EXPERA DOMAIN-CONTAINING PROTEIN"/>
    <property type="match status" value="1"/>
</dbReference>
<keyword evidence="4" id="KW-1185">Reference proteome</keyword>
<gene>
    <name evidence="3" type="ORF">BD324DRAFT_639233</name>
</gene>
<accession>A0A1Y1U7M7</accession>
<organism evidence="3 4">
    <name type="scientific">Kockovaella imperatae</name>
    <dbReference type="NCBI Taxonomy" id="4999"/>
    <lineage>
        <taxon>Eukaryota</taxon>
        <taxon>Fungi</taxon>
        <taxon>Dikarya</taxon>
        <taxon>Basidiomycota</taxon>
        <taxon>Agaricomycotina</taxon>
        <taxon>Tremellomycetes</taxon>
        <taxon>Tremellales</taxon>
        <taxon>Cuniculitremaceae</taxon>
        <taxon>Kockovaella</taxon>
    </lineage>
</organism>
<dbReference type="InterPro" id="IPR056121">
    <property type="entry name" value="DUF7704"/>
</dbReference>
<keyword evidence="1" id="KW-0472">Membrane</keyword>
<dbReference type="EMBL" id="NBSH01000019">
    <property type="protein sequence ID" value="ORX33544.1"/>
    <property type="molecule type" value="Genomic_DNA"/>
</dbReference>
<dbReference type="AlphaFoldDB" id="A0A1Y1U7M7"/>
<sequence>MKVVREPLPIGYYYFFWLFEPIVISLGGAYHAFINTADYAFDLVPSGVEPVTERLGHTLRGKTIIHTFGVSCLWFGLLPLTLWPLIKNKLAHMPEVQESFAFAIEASQFVVDIALLYVSTAHLPQDVLLDPSRWTKLNAGNIIIVSSLLVVRAAWLLGIGRRVLPQIPADRAGNKHIRRLRDPR</sequence>
<feature type="domain" description="DUF7704" evidence="2">
    <location>
        <begin position="8"/>
        <end position="160"/>
    </location>
</feature>
<dbReference type="OrthoDB" id="2937326at2759"/>
<comment type="caution">
    <text evidence="3">The sequence shown here is derived from an EMBL/GenBank/DDBJ whole genome shotgun (WGS) entry which is preliminary data.</text>
</comment>
<evidence type="ECO:0000313" key="3">
    <source>
        <dbReference type="EMBL" id="ORX33544.1"/>
    </source>
</evidence>
<name>A0A1Y1U7M7_9TREE</name>
<feature type="transmembrane region" description="Helical" evidence="1">
    <location>
        <begin position="139"/>
        <end position="158"/>
    </location>
</feature>
<reference evidence="3 4" key="1">
    <citation type="submission" date="2017-03" db="EMBL/GenBank/DDBJ databases">
        <title>Widespread Adenine N6-methylation of Active Genes in Fungi.</title>
        <authorList>
            <consortium name="DOE Joint Genome Institute"/>
            <person name="Mondo S.J."/>
            <person name="Dannebaum R.O."/>
            <person name="Kuo R.C."/>
            <person name="Louie K.B."/>
            <person name="Bewick A.J."/>
            <person name="Labutti K."/>
            <person name="Haridas S."/>
            <person name="Kuo A."/>
            <person name="Salamov A."/>
            <person name="Ahrendt S.R."/>
            <person name="Lau R."/>
            <person name="Bowen B.P."/>
            <person name="Lipzen A."/>
            <person name="Sullivan W."/>
            <person name="Andreopoulos W.B."/>
            <person name="Clum A."/>
            <person name="Lindquist E."/>
            <person name="Daum C."/>
            <person name="Northen T.R."/>
            <person name="Ramamoorthy G."/>
            <person name="Schmitz R.J."/>
            <person name="Gryganskyi A."/>
            <person name="Culley D."/>
            <person name="Magnuson J."/>
            <person name="James T.Y."/>
            <person name="O'Malley M.A."/>
            <person name="Stajich J.E."/>
            <person name="Spatafora J.W."/>
            <person name="Visel A."/>
            <person name="Grigoriev I.V."/>
        </authorList>
    </citation>
    <scope>NUCLEOTIDE SEQUENCE [LARGE SCALE GENOMIC DNA]</scope>
    <source>
        <strain evidence="3 4">NRRL Y-17943</strain>
    </source>
</reference>
<dbReference type="PANTHER" id="PTHR37019">
    <property type="entry name" value="CHROMOSOME 1, WHOLE GENOME SHOTGUN SEQUENCE"/>
    <property type="match status" value="1"/>
</dbReference>
<dbReference type="InParanoid" id="A0A1Y1U7M7"/>
<evidence type="ECO:0000313" key="4">
    <source>
        <dbReference type="Proteomes" id="UP000193218"/>
    </source>
</evidence>
<keyword evidence="1" id="KW-1133">Transmembrane helix</keyword>
<feature type="transmembrane region" description="Helical" evidence="1">
    <location>
        <begin position="12"/>
        <end position="33"/>
    </location>
</feature>